<dbReference type="PANTHER" id="PTHR10252">
    <property type="entry name" value="HISTONE-LIKE TRANSCRIPTION FACTOR CCAAT-RELATED"/>
    <property type="match status" value="1"/>
</dbReference>
<accession>A0A0X3PSB5</accession>
<feature type="region of interest" description="Disordered" evidence="3">
    <location>
        <begin position="91"/>
        <end position="208"/>
    </location>
</feature>
<evidence type="ECO:0000256" key="1">
    <source>
        <dbReference type="ARBA" id="ARBA00004123"/>
    </source>
</evidence>
<dbReference type="Gene3D" id="1.10.20.10">
    <property type="entry name" value="Histone, subunit A"/>
    <property type="match status" value="1"/>
</dbReference>
<dbReference type="CDD" id="cd22906">
    <property type="entry name" value="HFD_DRAP1"/>
    <property type="match status" value="1"/>
</dbReference>
<protein>
    <submittedName>
        <fullName evidence="5">Dr1-associated corepressor</fullName>
    </submittedName>
</protein>
<dbReference type="GO" id="GO:0001046">
    <property type="term" value="F:core promoter sequence-specific DNA binding"/>
    <property type="evidence" value="ECO:0007669"/>
    <property type="project" value="TreeGrafter"/>
</dbReference>
<comment type="subcellular location">
    <subcellularLocation>
        <location evidence="1">Nucleus</location>
    </subcellularLocation>
</comment>
<evidence type="ECO:0000256" key="2">
    <source>
        <dbReference type="ARBA" id="ARBA00023242"/>
    </source>
</evidence>
<dbReference type="AlphaFoldDB" id="A0A0X3PSB5"/>
<dbReference type="SUPFAM" id="SSF47113">
    <property type="entry name" value="Histone-fold"/>
    <property type="match status" value="1"/>
</dbReference>
<feature type="compositionally biased region" description="Polar residues" evidence="3">
    <location>
        <begin position="156"/>
        <end position="170"/>
    </location>
</feature>
<proteinExistence type="predicted"/>
<dbReference type="InterPro" id="IPR009072">
    <property type="entry name" value="Histone-fold"/>
</dbReference>
<name>A0A0X3PSB5_SCHSO</name>
<dbReference type="PANTHER" id="PTHR10252:SF5">
    <property type="entry name" value="DR1-ASSOCIATED COREPRESSOR"/>
    <property type="match status" value="1"/>
</dbReference>
<dbReference type="GO" id="GO:0005634">
    <property type="term" value="C:nucleus"/>
    <property type="evidence" value="ECO:0007669"/>
    <property type="project" value="UniProtKB-SubCell"/>
</dbReference>
<keyword evidence="2" id="KW-0539">Nucleus</keyword>
<dbReference type="InterPro" id="IPR003958">
    <property type="entry name" value="CBFA_NFYB_domain"/>
</dbReference>
<feature type="compositionally biased region" description="Low complexity" evidence="3">
    <location>
        <begin position="131"/>
        <end position="141"/>
    </location>
</feature>
<reference evidence="5" key="1">
    <citation type="submission" date="2016-01" db="EMBL/GenBank/DDBJ databases">
        <title>Reference transcriptome for the parasite Schistocephalus solidus: insights into the molecular evolution of parasitism.</title>
        <authorList>
            <person name="Hebert F.O."/>
            <person name="Grambauer S."/>
            <person name="Barber I."/>
            <person name="Landry C.R."/>
            <person name="Aubin-Horth N."/>
        </authorList>
    </citation>
    <scope>NUCLEOTIDE SEQUENCE</scope>
</reference>
<feature type="compositionally biased region" description="Polar residues" evidence="3">
    <location>
        <begin position="190"/>
        <end position="208"/>
    </location>
</feature>
<evidence type="ECO:0000259" key="4">
    <source>
        <dbReference type="Pfam" id="PF00808"/>
    </source>
</evidence>
<dbReference type="Pfam" id="PF00808">
    <property type="entry name" value="CBFD_NFYB_HMF"/>
    <property type="match status" value="1"/>
</dbReference>
<dbReference type="EMBL" id="GEEE01008817">
    <property type="protein sequence ID" value="JAP54408.1"/>
    <property type="molecule type" value="Transcribed_RNA"/>
</dbReference>
<evidence type="ECO:0000256" key="3">
    <source>
        <dbReference type="SAM" id="MobiDB-lite"/>
    </source>
</evidence>
<sequence length="208" mass="22578">MPTKRKFSSRFPTARIKKIMQLDDEIGKLAATVPPVVSRALELFIEQLTSKAFEMAVARSSKTILPSFVKEAVESEPGFAFLKPLVANIPPLKPLSETGEGKSRGRSFSVDSKISKKRTNDLDVRNPNGTSKSRGSSAAGRRPSRKRLRAEVPEDLQSTETEQSNSNPLSPNEAPGLPNKLNGYGRAGTADNSASIRDTETSSSLAYE</sequence>
<dbReference type="InterPro" id="IPR050568">
    <property type="entry name" value="Transcr_DNA_Rep_Reg"/>
</dbReference>
<organism evidence="5">
    <name type="scientific">Schistocephalus solidus</name>
    <name type="common">Tapeworm</name>
    <dbReference type="NCBI Taxonomy" id="70667"/>
    <lineage>
        <taxon>Eukaryota</taxon>
        <taxon>Metazoa</taxon>
        <taxon>Spiralia</taxon>
        <taxon>Lophotrochozoa</taxon>
        <taxon>Platyhelminthes</taxon>
        <taxon>Cestoda</taxon>
        <taxon>Eucestoda</taxon>
        <taxon>Diphyllobothriidea</taxon>
        <taxon>Diphyllobothriidae</taxon>
        <taxon>Schistocephalus</taxon>
    </lineage>
</organism>
<dbReference type="GO" id="GO:0016251">
    <property type="term" value="F:RNA polymerase II general transcription initiation factor activity"/>
    <property type="evidence" value="ECO:0007669"/>
    <property type="project" value="TreeGrafter"/>
</dbReference>
<gene>
    <name evidence="5" type="primary">NC2A</name>
    <name evidence="5" type="ORF">TR123390</name>
</gene>
<evidence type="ECO:0000313" key="5">
    <source>
        <dbReference type="EMBL" id="JAP54408.1"/>
    </source>
</evidence>
<dbReference type="GO" id="GO:0046982">
    <property type="term" value="F:protein heterodimerization activity"/>
    <property type="evidence" value="ECO:0007669"/>
    <property type="project" value="InterPro"/>
</dbReference>
<feature type="domain" description="Transcription factor CBF/NF-Y/archaeal histone" evidence="4">
    <location>
        <begin position="10"/>
        <end position="73"/>
    </location>
</feature>